<feature type="transmembrane region" description="Helical" evidence="7">
    <location>
        <begin position="233"/>
        <end position="253"/>
    </location>
</feature>
<feature type="transmembrane region" description="Helical" evidence="7">
    <location>
        <begin position="26"/>
        <end position="45"/>
    </location>
</feature>
<protein>
    <recommendedName>
        <fullName evidence="8">Amino acid transporter transmembrane domain-containing protein</fullName>
    </recommendedName>
</protein>
<dbReference type="Pfam" id="PF01490">
    <property type="entry name" value="Aa_trans"/>
    <property type="match status" value="2"/>
</dbReference>
<keyword evidence="10" id="KW-1185">Reference proteome</keyword>
<feature type="transmembrane region" description="Helical" evidence="7">
    <location>
        <begin position="259"/>
        <end position="279"/>
    </location>
</feature>
<evidence type="ECO:0000256" key="7">
    <source>
        <dbReference type="SAM" id="Phobius"/>
    </source>
</evidence>
<feature type="transmembrane region" description="Helical" evidence="7">
    <location>
        <begin position="65"/>
        <end position="81"/>
    </location>
</feature>
<keyword evidence="5 7" id="KW-1133">Transmembrane helix</keyword>
<name>A0ABY9CPA6_VITVI</name>
<keyword evidence="4" id="KW-0029">Amino-acid transport</keyword>
<sequence>MSFLFIFLSHLGGVKVKVCGLIQYLNIFGVAIGYTIAASISMMAVKRSNCFHESGGKNPCHISSNPYMIMFGIAEIAFSQIPDFDQIWWLSIVAGVMSFTYSSIGLALGVSKVVAAGGFKGSLTGISIGTVTQTQKIWRSFQALGDIAFAYSYSIILIEIQDTLKPPPSESKTMKKATSVNIAVTTALWVHGPLFAFTGKWAAQKWPHSDFSTKEIKIPIPGCSPYSLNLFRLVWRSAFVVATTVISMLLPFFNEVVGILGAFGFWPLIVYFPVELYIVQKKIPKWSTRWICLQMLSVACLIISIAAAAGSIAGVVLYLKVYHPFKTSY</sequence>
<feature type="transmembrane region" description="Helical" evidence="7">
    <location>
        <begin position="291"/>
        <end position="319"/>
    </location>
</feature>
<dbReference type="InterPro" id="IPR013057">
    <property type="entry name" value="AA_transpt_TM"/>
</dbReference>
<keyword evidence="6 7" id="KW-0472">Membrane</keyword>
<dbReference type="Proteomes" id="UP001227230">
    <property type="component" value="Chromosome 10"/>
</dbReference>
<dbReference type="EMBL" id="CP126657">
    <property type="protein sequence ID" value="WJZ97302.1"/>
    <property type="molecule type" value="Genomic_DNA"/>
</dbReference>
<evidence type="ECO:0000259" key="8">
    <source>
        <dbReference type="Pfam" id="PF01490"/>
    </source>
</evidence>
<keyword evidence="3 7" id="KW-0812">Transmembrane</keyword>
<evidence type="ECO:0000256" key="1">
    <source>
        <dbReference type="ARBA" id="ARBA00004370"/>
    </source>
</evidence>
<evidence type="ECO:0000256" key="6">
    <source>
        <dbReference type="ARBA" id="ARBA00023136"/>
    </source>
</evidence>
<evidence type="ECO:0000256" key="3">
    <source>
        <dbReference type="ARBA" id="ARBA00022692"/>
    </source>
</evidence>
<evidence type="ECO:0000256" key="2">
    <source>
        <dbReference type="ARBA" id="ARBA00022448"/>
    </source>
</evidence>
<evidence type="ECO:0000313" key="10">
    <source>
        <dbReference type="Proteomes" id="UP001227230"/>
    </source>
</evidence>
<gene>
    <name evidence="9" type="ORF">VitviT2T_015914</name>
</gene>
<comment type="subcellular location">
    <subcellularLocation>
        <location evidence="1">Membrane</location>
    </subcellularLocation>
</comment>
<evidence type="ECO:0000313" key="9">
    <source>
        <dbReference type="EMBL" id="WJZ97302.1"/>
    </source>
</evidence>
<feature type="domain" description="Amino acid transporter transmembrane" evidence="8">
    <location>
        <begin position="195"/>
        <end position="316"/>
    </location>
</feature>
<reference evidence="9 10" key="1">
    <citation type="journal article" date="2023" name="Hortic Res">
        <title>The complete reference genome for grapevine (Vitis vinifera L.) genetics and breeding.</title>
        <authorList>
            <person name="Shi X."/>
            <person name="Cao S."/>
            <person name="Wang X."/>
            <person name="Huang S."/>
            <person name="Wang Y."/>
            <person name="Liu Z."/>
            <person name="Liu W."/>
            <person name="Leng X."/>
            <person name="Peng Y."/>
            <person name="Wang N."/>
            <person name="Wang Y."/>
            <person name="Ma Z."/>
            <person name="Xu X."/>
            <person name="Zhang F."/>
            <person name="Xue H."/>
            <person name="Zhong H."/>
            <person name="Wang Y."/>
            <person name="Zhang K."/>
            <person name="Velt A."/>
            <person name="Avia K."/>
            <person name="Holtgrawe D."/>
            <person name="Grimplet J."/>
            <person name="Matus J.T."/>
            <person name="Ware D."/>
            <person name="Wu X."/>
            <person name="Wang H."/>
            <person name="Liu C."/>
            <person name="Fang Y."/>
            <person name="Rustenholz C."/>
            <person name="Cheng Z."/>
            <person name="Xiao H."/>
            <person name="Zhou Y."/>
        </authorList>
    </citation>
    <scope>NUCLEOTIDE SEQUENCE [LARGE SCALE GENOMIC DNA]</scope>
    <source>
        <strain evidence="10">cv. Pinot noir / PN40024</strain>
        <tissue evidence="9">Leaf</tissue>
    </source>
</reference>
<evidence type="ECO:0000256" key="4">
    <source>
        <dbReference type="ARBA" id="ARBA00022970"/>
    </source>
</evidence>
<organism evidence="9 10">
    <name type="scientific">Vitis vinifera</name>
    <name type="common">Grape</name>
    <dbReference type="NCBI Taxonomy" id="29760"/>
    <lineage>
        <taxon>Eukaryota</taxon>
        <taxon>Viridiplantae</taxon>
        <taxon>Streptophyta</taxon>
        <taxon>Embryophyta</taxon>
        <taxon>Tracheophyta</taxon>
        <taxon>Spermatophyta</taxon>
        <taxon>Magnoliopsida</taxon>
        <taxon>eudicotyledons</taxon>
        <taxon>Gunneridae</taxon>
        <taxon>Pentapetalae</taxon>
        <taxon>rosids</taxon>
        <taxon>Vitales</taxon>
        <taxon>Vitaceae</taxon>
        <taxon>Viteae</taxon>
        <taxon>Vitis</taxon>
    </lineage>
</organism>
<feature type="domain" description="Amino acid transporter transmembrane" evidence="8">
    <location>
        <begin position="10"/>
        <end position="190"/>
    </location>
</feature>
<evidence type="ECO:0000256" key="5">
    <source>
        <dbReference type="ARBA" id="ARBA00022989"/>
    </source>
</evidence>
<feature type="transmembrane region" description="Helical" evidence="7">
    <location>
        <begin position="87"/>
        <end position="110"/>
    </location>
</feature>
<dbReference type="PANTHER" id="PTHR48017">
    <property type="entry name" value="OS05G0424000 PROTEIN-RELATED"/>
    <property type="match status" value="1"/>
</dbReference>
<proteinExistence type="predicted"/>
<keyword evidence="2" id="KW-0813">Transport</keyword>
<accession>A0ABY9CPA6</accession>